<name>A0A5R8KG63_9BACT</name>
<protein>
    <submittedName>
        <fullName evidence="4">TetR family transcriptional regulator</fullName>
    </submittedName>
</protein>
<dbReference type="InterPro" id="IPR050109">
    <property type="entry name" value="HTH-type_TetR-like_transc_reg"/>
</dbReference>
<dbReference type="RefSeq" id="WP_138085498.1">
    <property type="nucleotide sequence ID" value="NZ_VAUV01000005.1"/>
</dbReference>
<evidence type="ECO:0000313" key="5">
    <source>
        <dbReference type="Proteomes" id="UP000306196"/>
    </source>
</evidence>
<keyword evidence="1 2" id="KW-0238">DNA-binding</keyword>
<dbReference type="OrthoDB" id="9814200at2"/>
<proteinExistence type="predicted"/>
<dbReference type="EMBL" id="VAUV01000005">
    <property type="protein sequence ID" value="TLD71283.1"/>
    <property type="molecule type" value="Genomic_DNA"/>
</dbReference>
<reference evidence="4 5" key="1">
    <citation type="submission" date="2019-05" db="EMBL/GenBank/DDBJ databases">
        <title>Verrucobacter flavum gen. nov., sp. nov. a new member of the family Verrucomicrobiaceae.</title>
        <authorList>
            <person name="Szuroczki S."/>
            <person name="Abbaszade G."/>
            <person name="Szabo A."/>
            <person name="Felfoldi T."/>
            <person name="Schumann P."/>
            <person name="Boka K."/>
            <person name="Keki Z."/>
            <person name="Toumi M."/>
            <person name="Toth E."/>
        </authorList>
    </citation>
    <scope>NUCLEOTIDE SEQUENCE [LARGE SCALE GENOMIC DNA]</scope>
    <source>
        <strain evidence="4 5">MG-N-17</strain>
    </source>
</reference>
<dbReference type="InterPro" id="IPR001647">
    <property type="entry name" value="HTH_TetR"/>
</dbReference>
<dbReference type="PANTHER" id="PTHR30055:SF146">
    <property type="entry name" value="HTH-TYPE TRANSCRIPTIONAL DUAL REGULATOR CECR"/>
    <property type="match status" value="1"/>
</dbReference>
<organism evidence="4 5">
    <name type="scientific">Phragmitibacter flavus</name>
    <dbReference type="NCBI Taxonomy" id="2576071"/>
    <lineage>
        <taxon>Bacteria</taxon>
        <taxon>Pseudomonadati</taxon>
        <taxon>Verrucomicrobiota</taxon>
        <taxon>Verrucomicrobiia</taxon>
        <taxon>Verrucomicrobiales</taxon>
        <taxon>Verrucomicrobiaceae</taxon>
        <taxon>Phragmitibacter</taxon>
    </lineage>
</organism>
<dbReference type="InterPro" id="IPR009057">
    <property type="entry name" value="Homeodomain-like_sf"/>
</dbReference>
<dbReference type="PROSITE" id="PS50977">
    <property type="entry name" value="HTH_TETR_2"/>
    <property type="match status" value="1"/>
</dbReference>
<dbReference type="SUPFAM" id="SSF46689">
    <property type="entry name" value="Homeodomain-like"/>
    <property type="match status" value="1"/>
</dbReference>
<gene>
    <name evidence="4" type="ORF">FEM03_07060</name>
</gene>
<evidence type="ECO:0000259" key="3">
    <source>
        <dbReference type="PROSITE" id="PS50977"/>
    </source>
</evidence>
<dbReference type="AlphaFoldDB" id="A0A5R8KG63"/>
<feature type="domain" description="HTH tetR-type" evidence="3">
    <location>
        <begin position="12"/>
        <end position="72"/>
    </location>
</feature>
<dbReference type="GO" id="GO:0003700">
    <property type="term" value="F:DNA-binding transcription factor activity"/>
    <property type="evidence" value="ECO:0007669"/>
    <property type="project" value="TreeGrafter"/>
</dbReference>
<dbReference type="Gene3D" id="1.10.10.60">
    <property type="entry name" value="Homeodomain-like"/>
    <property type="match status" value="1"/>
</dbReference>
<dbReference type="Pfam" id="PF00440">
    <property type="entry name" value="TetR_N"/>
    <property type="match status" value="1"/>
</dbReference>
<keyword evidence="5" id="KW-1185">Reference proteome</keyword>
<evidence type="ECO:0000256" key="2">
    <source>
        <dbReference type="PROSITE-ProRule" id="PRU00335"/>
    </source>
</evidence>
<dbReference type="GO" id="GO:0000976">
    <property type="term" value="F:transcription cis-regulatory region binding"/>
    <property type="evidence" value="ECO:0007669"/>
    <property type="project" value="TreeGrafter"/>
</dbReference>
<accession>A0A5R8KG63</accession>
<sequence>MSEATKSKATDARRTARILDAATRLYITYGARRTSMDDIAAEAGMAKGSLYLSFKSKDELFHALIQNVLQQWLASAQERLAAESSIVEKLVVYLDATVGEPTRLLRSTAHAADLLEAKGRVAGDLLFNYRQNITEQVSSLLSDQHSLPTMVLEAAYGCRETGDMTPDAYMQRLRRHLAVLLVTEVQ</sequence>
<evidence type="ECO:0000256" key="1">
    <source>
        <dbReference type="ARBA" id="ARBA00023125"/>
    </source>
</evidence>
<comment type="caution">
    <text evidence="4">The sequence shown here is derived from an EMBL/GenBank/DDBJ whole genome shotgun (WGS) entry which is preliminary data.</text>
</comment>
<dbReference type="PANTHER" id="PTHR30055">
    <property type="entry name" value="HTH-TYPE TRANSCRIPTIONAL REGULATOR RUTR"/>
    <property type="match status" value="1"/>
</dbReference>
<evidence type="ECO:0000313" key="4">
    <source>
        <dbReference type="EMBL" id="TLD71283.1"/>
    </source>
</evidence>
<dbReference type="PRINTS" id="PR00455">
    <property type="entry name" value="HTHTETR"/>
</dbReference>
<feature type="DNA-binding region" description="H-T-H motif" evidence="2">
    <location>
        <begin position="35"/>
        <end position="54"/>
    </location>
</feature>
<dbReference type="Gene3D" id="1.10.357.10">
    <property type="entry name" value="Tetracycline Repressor, domain 2"/>
    <property type="match status" value="1"/>
</dbReference>
<dbReference type="Proteomes" id="UP000306196">
    <property type="component" value="Unassembled WGS sequence"/>
</dbReference>